<protein>
    <recommendedName>
        <fullName evidence="1">TNase-like domain-containing protein</fullName>
    </recommendedName>
</protein>
<proteinExistence type="predicted"/>
<dbReference type="InterPro" id="IPR035437">
    <property type="entry name" value="SNase_OB-fold_sf"/>
</dbReference>
<dbReference type="EMBL" id="CADCVS010000365">
    <property type="protein sequence ID" value="CAA9517373.1"/>
    <property type="molecule type" value="Genomic_DNA"/>
</dbReference>
<gene>
    <name evidence="2" type="ORF">AVDCRST_MAG30-2843</name>
</gene>
<evidence type="ECO:0000313" key="2">
    <source>
        <dbReference type="EMBL" id="CAA9517373.1"/>
    </source>
</evidence>
<sequence>MPSTALHGWLVIAGKSPDGDSIRFLPDDTSLLAGLRRGERAKVNAEDGSIQLRLDGIDAPEIAYGGFGQPLGREARDRMLTLAGFTELVRERGSDAVVSARPGRVRATAIASVADGSGRPIALLLAGDEDEGGAGLVERSLNRRLLATGAVYPMLYDSLAPELRAALRAAAAEARDARRGVWAGDVTTTGFELVDQASIGPQGALILPKLFRRCIEYLQARLPGQTLPEWLHASAVARRPGDDGVTVAGRRTTLAGLVAQRGTTVSLAADPLDLVFVEG</sequence>
<reference evidence="2" key="1">
    <citation type="submission" date="2020-02" db="EMBL/GenBank/DDBJ databases">
        <authorList>
            <person name="Meier V. D."/>
        </authorList>
    </citation>
    <scope>NUCLEOTIDE SEQUENCE</scope>
    <source>
        <strain evidence="2">AVDCRST_MAG30</strain>
    </source>
</reference>
<evidence type="ECO:0000259" key="1">
    <source>
        <dbReference type="PROSITE" id="PS50830"/>
    </source>
</evidence>
<dbReference type="AlphaFoldDB" id="A0A6J4TAJ4"/>
<feature type="domain" description="TNase-like" evidence="1">
    <location>
        <begin position="18"/>
        <end position="184"/>
    </location>
</feature>
<organism evidence="2">
    <name type="scientific">uncultured Solirubrobacteraceae bacterium</name>
    <dbReference type="NCBI Taxonomy" id="1162706"/>
    <lineage>
        <taxon>Bacteria</taxon>
        <taxon>Bacillati</taxon>
        <taxon>Actinomycetota</taxon>
        <taxon>Thermoleophilia</taxon>
        <taxon>Solirubrobacterales</taxon>
        <taxon>Solirubrobacteraceae</taxon>
        <taxon>environmental samples</taxon>
    </lineage>
</organism>
<accession>A0A6J4TAJ4</accession>
<dbReference type="PROSITE" id="PS50830">
    <property type="entry name" value="TNASE_3"/>
    <property type="match status" value="1"/>
</dbReference>
<dbReference type="InterPro" id="IPR016071">
    <property type="entry name" value="Staphylococal_nuclease_OB-fold"/>
</dbReference>
<dbReference type="Gene3D" id="2.40.50.90">
    <property type="match status" value="1"/>
</dbReference>
<name>A0A6J4TAJ4_9ACTN</name>
<dbReference type="Pfam" id="PF00565">
    <property type="entry name" value="SNase"/>
    <property type="match status" value="1"/>
</dbReference>
<dbReference type="SUPFAM" id="SSF50199">
    <property type="entry name" value="Staphylococcal nuclease"/>
    <property type="match status" value="1"/>
</dbReference>